<evidence type="ECO:0000256" key="2">
    <source>
        <dbReference type="SAM" id="MobiDB-lite"/>
    </source>
</evidence>
<accession>A0A8E2AVY9</accession>
<dbReference type="GO" id="GO:0000492">
    <property type="term" value="P:box C/D snoRNP assembly"/>
    <property type="evidence" value="ECO:0007669"/>
    <property type="project" value="TreeGrafter"/>
</dbReference>
<organism evidence="4 5">
    <name type="scientific">Obba rivulosa</name>
    <dbReference type="NCBI Taxonomy" id="1052685"/>
    <lineage>
        <taxon>Eukaryota</taxon>
        <taxon>Fungi</taxon>
        <taxon>Dikarya</taxon>
        <taxon>Basidiomycota</taxon>
        <taxon>Agaricomycotina</taxon>
        <taxon>Agaricomycetes</taxon>
        <taxon>Polyporales</taxon>
        <taxon>Gelatoporiaceae</taxon>
        <taxon>Obba</taxon>
    </lineage>
</organism>
<dbReference type="GO" id="GO:0006364">
    <property type="term" value="P:rRNA processing"/>
    <property type="evidence" value="ECO:0007669"/>
    <property type="project" value="TreeGrafter"/>
</dbReference>
<dbReference type="InterPro" id="IPR050734">
    <property type="entry name" value="PIH1/Kintoun_subfamily"/>
</dbReference>
<dbReference type="PANTHER" id="PTHR22997">
    <property type="entry name" value="PIH1 DOMAIN-CONTAINING PROTEIN 1"/>
    <property type="match status" value="1"/>
</dbReference>
<dbReference type="GO" id="GO:0005737">
    <property type="term" value="C:cytoplasm"/>
    <property type="evidence" value="ECO:0007669"/>
    <property type="project" value="TreeGrafter"/>
</dbReference>
<name>A0A8E2AVY9_9APHY</name>
<feature type="domain" description="PIH1 N-terminal" evidence="3">
    <location>
        <begin position="10"/>
        <end position="94"/>
    </location>
</feature>
<comment type="similarity">
    <text evidence="1">Belongs to the PIH1 family.</text>
</comment>
<dbReference type="Proteomes" id="UP000250043">
    <property type="component" value="Unassembled WGS sequence"/>
</dbReference>
<dbReference type="AlphaFoldDB" id="A0A8E2AVY9"/>
<proteinExistence type="inferred from homology"/>
<dbReference type="GO" id="GO:1990904">
    <property type="term" value="C:ribonucleoprotein complex"/>
    <property type="evidence" value="ECO:0007669"/>
    <property type="project" value="TreeGrafter"/>
</dbReference>
<dbReference type="EMBL" id="KV722387">
    <property type="protein sequence ID" value="OCH91358.1"/>
    <property type="molecule type" value="Genomic_DNA"/>
</dbReference>
<sequence>MAGNGDVDASTDYFVPVVISEPREATDKAGKPAVVLDCVYNASLKSRTLKDPAFKTFLIELAFQRVEAQWHILLSRQIGTPNIASKGKLQPRTVSIPVALYPEGHPHRALGGGDQQQRQAKLIEEIDSPSIPGAATHRTQKPKGILKSPATTTPVALPPPPDFSWEKQGTGVQITLRVPGLERAHIPSAALDIEPRRLLLSLPPLYALDLDLDLPDAALPGAARLSGASAHQALLLKRHPRLDVDGARAEWRVADGVLVIHA</sequence>
<dbReference type="PANTHER" id="PTHR22997:SF0">
    <property type="entry name" value="PIH1 DOMAIN-CONTAINING PROTEIN 1"/>
    <property type="match status" value="1"/>
</dbReference>
<evidence type="ECO:0000259" key="3">
    <source>
        <dbReference type="Pfam" id="PF08190"/>
    </source>
</evidence>
<feature type="region of interest" description="Disordered" evidence="2">
    <location>
        <begin position="130"/>
        <end position="153"/>
    </location>
</feature>
<dbReference type="GO" id="GO:0097255">
    <property type="term" value="C:R2TP complex"/>
    <property type="evidence" value="ECO:0007669"/>
    <property type="project" value="TreeGrafter"/>
</dbReference>
<keyword evidence="5" id="KW-1185">Reference proteome</keyword>
<dbReference type="InterPro" id="IPR012981">
    <property type="entry name" value="PIH1_N"/>
</dbReference>
<protein>
    <recommendedName>
        <fullName evidence="3">PIH1 N-terminal domain-containing protein</fullName>
    </recommendedName>
</protein>
<evidence type="ECO:0000256" key="1">
    <source>
        <dbReference type="ARBA" id="ARBA00008511"/>
    </source>
</evidence>
<evidence type="ECO:0000313" key="4">
    <source>
        <dbReference type="EMBL" id="OCH91358.1"/>
    </source>
</evidence>
<evidence type="ECO:0000313" key="5">
    <source>
        <dbReference type="Proteomes" id="UP000250043"/>
    </source>
</evidence>
<reference evidence="4 5" key="1">
    <citation type="submission" date="2016-07" db="EMBL/GenBank/DDBJ databases">
        <title>Draft genome of the white-rot fungus Obba rivulosa 3A-2.</title>
        <authorList>
            <consortium name="DOE Joint Genome Institute"/>
            <person name="Miettinen O."/>
            <person name="Riley R."/>
            <person name="Acob R."/>
            <person name="Barry K."/>
            <person name="Cullen D."/>
            <person name="De Vries R."/>
            <person name="Hainaut M."/>
            <person name="Hatakka A."/>
            <person name="Henrissat B."/>
            <person name="Hilden K."/>
            <person name="Kuo R."/>
            <person name="Labutti K."/>
            <person name="Lipzen A."/>
            <person name="Makela M.R."/>
            <person name="Sandor L."/>
            <person name="Spatafora J.W."/>
            <person name="Grigoriev I.V."/>
            <person name="Hibbett D.S."/>
        </authorList>
    </citation>
    <scope>NUCLEOTIDE SEQUENCE [LARGE SCALE GENOMIC DNA]</scope>
    <source>
        <strain evidence="4 5">3A-2</strain>
    </source>
</reference>
<dbReference type="Pfam" id="PF08190">
    <property type="entry name" value="PIH1"/>
    <property type="match status" value="1"/>
</dbReference>
<dbReference type="OrthoDB" id="5135119at2759"/>
<gene>
    <name evidence="4" type="ORF">OBBRIDRAFT_792407</name>
</gene>